<comment type="caution">
    <text evidence="1">The sequence shown here is derived from an EMBL/GenBank/DDBJ whole genome shotgun (WGS) entry which is preliminary data.</text>
</comment>
<protein>
    <submittedName>
        <fullName evidence="1">Uncharacterized protein</fullName>
    </submittedName>
</protein>
<dbReference type="EMBL" id="JAFNEN010002377">
    <property type="protein sequence ID" value="KAG8172795.1"/>
    <property type="molecule type" value="Genomic_DNA"/>
</dbReference>
<accession>A0AAV6TLY9</accession>
<dbReference type="Proteomes" id="UP000827092">
    <property type="component" value="Unassembled WGS sequence"/>
</dbReference>
<feature type="non-terminal residue" evidence="1">
    <location>
        <position position="1"/>
    </location>
</feature>
<dbReference type="AlphaFoldDB" id="A0AAV6TLY9"/>
<sequence length="74" mass="8202">KTTFRPYSDIRLHVSSFVPLSNPISFGALFKGDDLQRGCARGISGDDIPKLFVALRELDLEYSRGGTILEELSD</sequence>
<name>A0AAV6TLY9_9ARAC</name>
<gene>
    <name evidence="1" type="ORF">JTE90_016720</name>
</gene>
<keyword evidence="2" id="KW-1185">Reference proteome</keyword>
<evidence type="ECO:0000313" key="2">
    <source>
        <dbReference type="Proteomes" id="UP000827092"/>
    </source>
</evidence>
<proteinExistence type="predicted"/>
<evidence type="ECO:0000313" key="1">
    <source>
        <dbReference type="EMBL" id="KAG8172795.1"/>
    </source>
</evidence>
<reference evidence="1 2" key="1">
    <citation type="journal article" date="2022" name="Nat. Ecol. Evol.">
        <title>A masculinizing supergene underlies an exaggerated male reproductive morph in a spider.</title>
        <authorList>
            <person name="Hendrickx F."/>
            <person name="De Corte Z."/>
            <person name="Sonet G."/>
            <person name="Van Belleghem S.M."/>
            <person name="Kostlbacher S."/>
            <person name="Vangestel C."/>
        </authorList>
    </citation>
    <scope>NUCLEOTIDE SEQUENCE [LARGE SCALE GENOMIC DNA]</scope>
    <source>
        <strain evidence="1">W744_W776</strain>
    </source>
</reference>
<organism evidence="1 2">
    <name type="scientific">Oedothorax gibbosus</name>
    <dbReference type="NCBI Taxonomy" id="931172"/>
    <lineage>
        <taxon>Eukaryota</taxon>
        <taxon>Metazoa</taxon>
        <taxon>Ecdysozoa</taxon>
        <taxon>Arthropoda</taxon>
        <taxon>Chelicerata</taxon>
        <taxon>Arachnida</taxon>
        <taxon>Araneae</taxon>
        <taxon>Araneomorphae</taxon>
        <taxon>Entelegynae</taxon>
        <taxon>Araneoidea</taxon>
        <taxon>Linyphiidae</taxon>
        <taxon>Erigoninae</taxon>
        <taxon>Oedothorax</taxon>
    </lineage>
</organism>